<name>A0A081L7T5_9BACI</name>
<comment type="caution">
    <text evidence="2">The sequence shown here is derived from an EMBL/GenBank/DDBJ whole genome shotgun (WGS) entry which is preliminary data.</text>
</comment>
<dbReference type="RefSeq" id="WP_034324278.1">
    <property type="nucleotide sequence ID" value="NZ_JBCMYH010000025.1"/>
</dbReference>
<feature type="transmembrane region" description="Helical" evidence="1">
    <location>
        <begin position="162"/>
        <end position="186"/>
    </location>
</feature>
<keyword evidence="1" id="KW-0472">Membrane</keyword>
<accession>A0A081L7T5</accession>
<feature type="transmembrane region" description="Helical" evidence="1">
    <location>
        <begin position="77"/>
        <end position="97"/>
    </location>
</feature>
<feature type="transmembrane region" description="Helical" evidence="1">
    <location>
        <begin position="47"/>
        <end position="70"/>
    </location>
</feature>
<keyword evidence="3" id="KW-1185">Reference proteome</keyword>
<reference evidence="2 3" key="1">
    <citation type="submission" date="2012-09" db="EMBL/GenBank/DDBJ databases">
        <title>Genome Sequence of Bacillus sp. DW5-4.</title>
        <authorList>
            <person name="Lai Q."/>
            <person name="Liu Y."/>
            <person name="Shao Z."/>
        </authorList>
    </citation>
    <scope>NUCLEOTIDE SEQUENCE [LARGE SCALE GENOMIC DNA]</scope>
    <source>
        <strain evidence="2 3">DW5-4</strain>
    </source>
</reference>
<dbReference type="PANTHER" id="PTHR40078:SF1">
    <property type="entry name" value="INTEGRAL MEMBRANE PROTEIN"/>
    <property type="match status" value="1"/>
</dbReference>
<feature type="transmembrane region" description="Helical" evidence="1">
    <location>
        <begin position="9"/>
        <end position="27"/>
    </location>
</feature>
<dbReference type="eggNOG" id="COG2364">
    <property type="taxonomic scope" value="Bacteria"/>
</dbReference>
<dbReference type="InterPro" id="IPR038750">
    <property type="entry name" value="YczE/YyaS-like"/>
</dbReference>
<keyword evidence="1" id="KW-0812">Transmembrane</keyword>
<gene>
    <name evidence="2" type="ORF">BA70_09690</name>
</gene>
<dbReference type="OrthoDB" id="154912at2"/>
<evidence type="ECO:0000313" key="2">
    <source>
        <dbReference type="EMBL" id="KEP25311.1"/>
    </source>
</evidence>
<keyword evidence="1" id="KW-1133">Transmembrane helix</keyword>
<organism evidence="2 3">
    <name type="scientific">Bacillus zhangzhouensis</name>
    <dbReference type="NCBI Taxonomy" id="1178540"/>
    <lineage>
        <taxon>Bacteria</taxon>
        <taxon>Bacillati</taxon>
        <taxon>Bacillota</taxon>
        <taxon>Bacilli</taxon>
        <taxon>Bacillales</taxon>
        <taxon>Bacillaceae</taxon>
        <taxon>Bacillus</taxon>
    </lineage>
</organism>
<evidence type="ECO:0000313" key="3">
    <source>
        <dbReference type="Proteomes" id="UP000028091"/>
    </source>
</evidence>
<dbReference type="EMBL" id="JOTP01000026">
    <property type="protein sequence ID" value="KEP25311.1"/>
    <property type="molecule type" value="Genomic_DNA"/>
</dbReference>
<sequence length="214" mass="23399">MKREHLLRWFFYFVGLIVLAFGLSLTVKGKILGIGPWDAFHYGLFQHFGLTIGQWSIIIGALIVTLTSVFTKSFPKIGALLNMVLIGMFIDFFNAVLPAPHGYLPALYVFITGVVVSGYGVGIYVSANLGAGPRDSLMLLISAKTGLNVQWVRNGIELTVLLFAWMLGGPIGIGTILTAIFTGLVLRFSLPQSTRLLQLLITKTAEKPVQTLTR</sequence>
<dbReference type="AlphaFoldDB" id="A0A081L7T5"/>
<proteinExistence type="predicted"/>
<dbReference type="Proteomes" id="UP000028091">
    <property type="component" value="Unassembled WGS sequence"/>
</dbReference>
<evidence type="ECO:0000256" key="1">
    <source>
        <dbReference type="SAM" id="Phobius"/>
    </source>
</evidence>
<protein>
    <submittedName>
        <fullName evidence="2">Membrane protein</fullName>
    </submittedName>
</protein>
<dbReference type="Pfam" id="PF19700">
    <property type="entry name" value="DUF6198"/>
    <property type="match status" value="1"/>
</dbReference>
<dbReference type="PANTHER" id="PTHR40078">
    <property type="entry name" value="INTEGRAL MEMBRANE PROTEIN-RELATED"/>
    <property type="match status" value="1"/>
</dbReference>
<feature type="transmembrane region" description="Helical" evidence="1">
    <location>
        <begin position="103"/>
        <end position="125"/>
    </location>
</feature>